<dbReference type="RefSeq" id="WP_377349045.1">
    <property type="nucleotide sequence ID" value="NZ_JBHLTP010000011.1"/>
</dbReference>
<reference evidence="2 3" key="1">
    <citation type="submission" date="2024-09" db="EMBL/GenBank/DDBJ databases">
        <authorList>
            <person name="Sun Q."/>
            <person name="Mori K."/>
        </authorList>
    </citation>
    <scope>NUCLEOTIDE SEQUENCE [LARGE SCALE GENOMIC DNA]</scope>
    <source>
        <strain evidence="2 3">NCAIM B.02529</strain>
    </source>
</reference>
<dbReference type="EMBL" id="JBHLTP010000011">
    <property type="protein sequence ID" value="MFC0524745.1"/>
    <property type="molecule type" value="Genomic_DNA"/>
</dbReference>
<comment type="caution">
    <text evidence="2">The sequence shown here is derived from an EMBL/GenBank/DDBJ whole genome shotgun (WGS) entry which is preliminary data.</text>
</comment>
<organism evidence="2 3">
    <name type="scientific">Pontibacillus salicampi</name>
    <dbReference type="NCBI Taxonomy" id="1449801"/>
    <lineage>
        <taxon>Bacteria</taxon>
        <taxon>Bacillati</taxon>
        <taxon>Bacillota</taxon>
        <taxon>Bacilli</taxon>
        <taxon>Bacillales</taxon>
        <taxon>Bacillaceae</taxon>
        <taxon>Pontibacillus</taxon>
    </lineage>
</organism>
<name>A0ABV6LQR3_9BACI</name>
<feature type="compositionally biased region" description="Basic and acidic residues" evidence="1">
    <location>
        <begin position="44"/>
        <end position="56"/>
    </location>
</feature>
<accession>A0ABV6LQR3</accession>
<feature type="region of interest" description="Disordered" evidence="1">
    <location>
        <begin position="44"/>
        <end position="83"/>
    </location>
</feature>
<evidence type="ECO:0000256" key="1">
    <source>
        <dbReference type="SAM" id="MobiDB-lite"/>
    </source>
</evidence>
<dbReference type="Proteomes" id="UP001589836">
    <property type="component" value="Unassembled WGS sequence"/>
</dbReference>
<evidence type="ECO:0000313" key="2">
    <source>
        <dbReference type="EMBL" id="MFC0524745.1"/>
    </source>
</evidence>
<protein>
    <submittedName>
        <fullName evidence="2">Uncharacterized protein</fullName>
    </submittedName>
</protein>
<gene>
    <name evidence="2" type="ORF">ACFFGV_14300</name>
</gene>
<evidence type="ECO:0000313" key="3">
    <source>
        <dbReference type="Proteomes" id="UP001589836"/>
    </source>
</evidence>
<sequence>MGYILPITHQQYNDYRNRMEPVKPDRFYIDPLVRLDLQEYLRDKEPREEDRKEYQHFSEQISHHKPKPEAAENRIFTPNSSHAGKSHKIYADLTGIGRHFNESV</sequence>
<keyword evidence="3" id="KW-1185">Reference proteome</keyword>
<proteinExistence type="predicted"/>